<dbReference type="OrthoDB" id="1724489at2759"/>
<dbReference type="InterPro" id="IPR031570">
    <property type="entry name" value="NBEA/BDCP_DUF4704"/>
</dbReference>
<comment type="caution">
    <text evidence="2">The sequence shown here is derived from an EMBL/GenBank/DDBJ whole genome shotgun (WGS) entry which is preliminary data.</text>
</comment>
<protein>
    <recommendedName>
        <fullName evidence="1">DUF4704 domain-containing protein</fullName>
    </recommendedName>
</protein>
<proteinExistence type="predicted"/>
<feature type="domain" description="DUF4704" evidence="1">
    <location>
        <begin position="158"/>
        <end position="239"/>
    </location>
</feature>
<name>A0A835MDW6_9MAGN</name>
<evidence type="ECO:0000313" key="3">
    <source>
        <dbReference type="Proteomes" id="UP000631114"/>
    </source>
</evidence>
<dbReference type="EMBL" id="JADFTS010000001">
    <property type="protein sequence ID" value="KAF9626107.1"/>
    <property type="molecule type" value="Genomic_DNA"/>
</dbReference>
<accession>A0A835MDW6</accession>
<evidence type="ECO:0000313" key="2">
    <source>
        <dbReference type="EMBL" id="KAF9626107.1"/>
    </source>
</evidence>
<keyword evidence="3" id="KW-1185">Reference proteome</keyword>
<reference evidence="2 3" key="1">
    <citation type="submission" date="2020-10" db="EMBL/GenBank/DDBJ databases">
        <title>The Coptis chinensis genome and diversification of protoberbering-type alkaloids.</title>
        <authorList>
            <person name="Wang B."/>
            <person name="Shu S."/>
            <person name="Song C."/>
            <person name="Liu Y."/>
        </authorList>
    </citation>
    <scope>NUCLEOTIDE SEQUENCE [LARGE SCALE GENOMIC DNA]</scope>
    <source>
        <strain evidence="2">HL-2020</strain>
        <tissue evidence="2">Leaf</tissue>
    </source>
</reference>
<dbReference type="PANTHER" id="PTHR13743">
    <property type="entry name" value="BEIGE/BEACH-RELATED"/>
    <property type="match status" value="1"/>
</dbReference>
<dbReference type="AlphaFoldDB" id="A0A835MDW6"/>
<dbReference type="InterPro" id="IPR050865">
    <property type="entry name" value="BEACH_Domain"/>
</dbReference>
<evidence type="ECO:0000259" key="1">
    <source>
        <dbReference type="Pfam" id="PF15787"/>
    </source>
</evidence>
<dbReference type="PANTHER" id="PTHR13743:SF157">
    <property type="entry name" value="BEACH DOMAIN-CONTAINING PROTEIN C2"/>
    <property type="match status" value="1"/>
</dbReference>
<sequence>MKLLVAVEGNESVSDGEAFELQLSGSGGNSIDASIHNSIDRRTSVSENLLVKNLGGISFSITADSARNNVYNIDNGDGIVVRIISLLGAFVAAGHLKFGAHTPSNMTSSILGNGLHDGGGTMFDDKLSLLLFALQKALHAAPRRLMTTNVYMALLAASDLAFLACSHPENRGRLTSMEEWPEWILEVLISNHERGSSSYTHGANIGDIEDLIHNFLIIMLEHSMHQKDGWKDVEATIHCAEWLSSTGDQRMRGGFGFICKYKDLTVVSVSATGRGQVVYFEADLLRKKLQGRVAPD</sequence>
<dbReference type="Proteomes" id="UP000631114">
    <property type="component" value="Unassembled WGS sequence"/>
</dbReference>
<gene>
    <name evidence="2" type="ORF">IFM89_030954</name>
</gene>
<organism evidence="2 3">
    <name type="scientific">Coptis chinensis</name>
    <dbReference type="NCBI Taxonomy" id="261450"/>
    <lineage>
        <taxon>Eukaryota</taxon>
        <taxon>Viridiplantae</taxon>
        <taxon>Streptophyta</taxon>
        <taxon>Embryophyta</taxon>
        <taxon>Tracheophyta</taxon>
        <taxon>Spermatophyta</taxon>
        <taxon>Magnoliopsida</taxon>
        <taxon>Ranunculales</taxon>
        <taxon>Ranunculaceae</taxon>
        <taxon>Coptidoideae</taxon>
        <taxon>Coptis</taxon>
    </lineage>
</organism>
<dbReference type="Pfam" id="PF15787">
    <property type="entry name" value="DUF4704"/>
    <property type="match status" value="1"/>
</dbReference>